<dbReference type="PANTHER" id="PTHR32182">
    <property type="entry name" value="DNA REPLICATION AND REPAIR PROTEIN RECF"/>
    <property type="match status" value="1"/>
</dbReference>
<dbReference type="GO" id="GO:0006302">
    <property type="term" value="P:double-strand break repair"/>
    <property type="evidence" value="ECO:0007669"/>
    <property type="project" value="InterPro"/>
</dbReference>
<evidence type="ECO:0000259" key="2">
    <source>
        <dbReference type="Pfam" id="PF13304"/>
    </source>
</evidence>
<keyword evidence="4" id="KW-1185">Reference proteome</keyword>
<keyword evidence="1" id="KW-0175">Coiled coil</keyword>
<dbReference type="RefSeq" id="WP_073234544.1">
    <property type="nucleotide sequence ID" value="NZ_FQUY01000001.1"/>
</dbReference>
<proteinExistence type="predicted"/>
<organism evidence="3 4">
    <name type="scientific">Desulforamulus putei DSM 12395</name>
    <dbReference type="NCBI Taxonomy" id="1121429"/>
    <lineage>
        <taxon>Bacteria</taxon>
        <taxon>Bacillati</taxon>
        <taxon>Bacillota</taxon>
        <taxon>Clostridia</taxon>
        <taxon>Eubacteriales</taxon>
        <taxon>Peptococcaceae</taxon>
        <taxon>Desulforamulus</taxon>
    </lineage>
</organism>
<dbReference type="GO" id="GO:0000731">
    <property type="term" value="P:DNA synthesis involved in DNA repair"/>
    <property type="evidence" value="ECO:0007669"/>
    <property type="project" value="TreeGrafter"/>
</dbReference>
<dbReference type="SUPFAM" id="SSF52540">
    <property type="entry name" value="P-loop containing nucleoside triphosphate hydrolases"/>
    <property type="match status" value="2"/>
</dbReference>
<reference evidence="4" key="1">
    <citation type="submission" date="2016-11" db="EMBL/GenBank/DDBJ databases">
        <authorList>
            <person name="Varghese N."/>
            <person name="Submissions S."/>
        </authorList>
    </citation>
    <scope>NUCLEOTIDE SEQUENCE [LARGE SCALE GENOMIC DNA]</scope>
    <source>
        <strain evidence="4">DSM 12395</strain>
    </source>
</reference>
<dbReference type="Pfam" id="PF13304">
    <property type="entry name" value="AAA_21"/>
    <property type="match status" value="1"/>
</dbReference>
<feature type="coiled-coil region" evidence="1">
    <location>
        <begin position="282"/>
        <end position="373"/>
    </location>
</feature>
<evidence type="ECO:0000256" key="1">
    <source>
        <dbReference type="SAM" id="Coils"/>
    </source>
</evidence>
<sequence length="621" mass="70207">MSAMGWHKILELRVLGGFLDGQVITFSPHLNCLVGGRGAGKTSVIELIRFALDAYPEDYQIRKRLEQHITGILGNGRVRLLVETAGGQRYVVQRSVGDRAPRVTDQEGRLLALDLARGLNFGVVIFSQSELERMAEMPEAQLSLIDGKCPSYPFLKTEIQACLKELQAKRTELSRVIQESLELAERLAVLPEVKERLQALAGDQLDNLLQRQRAREREKTLLDQLVRLVKQQLQQDKWMLASPGLNPIFYDGENPNGDILEQALGIFMETDAEVSELASKAAALWENSLNRLENLMAGLADRHRAEEWEDERIQENLPVKGLREAMRERSQLSAMLLELEKLVDRLADKEQEQAALAEQRQQVKNKLKHLKDSLYEQRLRACQEYNNVLLPDLQVSLIPGGNTRNYREFLASALSKSGLHYNRLIDQIISRVHPGELADIIRHRDDRYLEQCSGIDRDRAQRVVQVLAAQLSPGELLALEDIVMEDLVEIRLKDGEEYKTTQVLSKGQKCTAVLPLLLLEDFRPLIIDQPEDHLDNSYIFHTVVPSLKKVKAGRQIIFATHNPNIPVNGEAENNLVLTADGCRGRVALQGDLSNRQVKDALNRLLEGGPEALKGRLERYEN</sequence>
<dbReference type="Gene3D" id="3.40.50.300">
    <property type="entry name" value="P-loop containing nucleotide triphosphate hydrolases"/>
    <property type="match status" value="2"/>
</dbReference>
<gene>
    <name evidence="3" type="ORF">SAMN02745133_00287</name>
</gene>
<evidence type="ECO:0000313" key="4">
    <source>
        <dbReference type="Proteomes" id="UP000184148"/>
    </source>
</evidence>
<dbReference type="Proteomes" id="UP000184148">
    <property type="component" value="Unassembled WGS sequence"/>
</dbReference>
<name>A0A1M4SYX4_9FIRM</name>
<dbReference type="PANTHER" id="PTHR32182:SF0">
    <property type="entry name" value="DNA REPLICATION AND REPAIR PROTEIN RECF"/>
    <property type="match status" value="1"/>
</dbReference>
<feature type="domain" description="ATPase AAA-type core" evidence="2">
    <location>
        <begin position="435"/>
        <end position="565"/>
    </location>
</feature>
<dbReference type="EMBL" id="FQUY01000001">
    <property type="protein sequence ID" value="SHE37370.1"/>
    <property type="molecule type" value="Genomic_DNA"/>
</dbReference>
<dbReference type="AlphaFoldDB" id="A0A1M4SYX4"/>
<dbReference type="InterPro" id="IPR003959">
    <property type="entry name" value="ATPase_AAA_core"/>
</dbReference>
<dbReference type="GO" id="GO:0016887">
    <property type="term" value="F:ATP hydrolysis activity"/>
    <property type="evidence" value="ECO:0007669"/>
    <property type="project" value="InterPro"/>
</dbReference>
<dbReference type="InterPro" id="IPR027417">
    <property type="entry name" value="P-loop_NTPase"/>
</dbReference>
<protein>
    <recommendedName>
        <fullName evidence="2">ATPase AAA-type core domain-containing protein</fullName>
    </recommendedName>
</protein>
<evidence type="ECO:0000313" key="3">
    <source>
        <dbReference type="EMBL" id="SHE37370.1"/>
    </source>
</evidence>
<accession>A0A1M4SYX4</accession>
<dbReference type="STRING" id="1121429.SAMN02745133_00287"/>
<dbReference type="OrthoDB" id="9791620at2"/>